<gene>
    <name evidence="1" type="ORF">EDB92DRAFT_1815964</name>
</gene>
<evidence type="ECO:0000313" key="1">
    <source>
        <dbReference type="EMBL" id="KAH8992460.1"/>
    </source>
</evidence>
<name>A0AAD4LMC1_9AGAM</name>
<comment type="caution">
    <text evidence="1">The sequence shown here is derived from an EMBL/GenBank/DDBJ whole genome shotgun (WGS) entry which is preliminary data.</text>
</comment>
<protein>
    <submittedName>
        <fullName evidence="1">Uncharacterized protein</fullName>
    </submittedName>
</protein>
<proteinExistence type="predicted"/>
<keyword evidence="2" id="KW-1185">Reference proteome</keyword>
<dbReference type="EMBL" id="JAKELL010000022">
    <property type="protein sequence ID" value="KAH8992460.1"/>
    <property type="molecule type" value="Genomic_DNA"/>
</dbReference>
<organism evidence="1 2">
    <name type="scientific">Lactarius akahatsu</name>
    <dbReference type="NCBI Taxonomy" id="416441"/>
    <lineage>
        <taxon>Eukaryota</taxon>
        <taxon>Fungi</taxon>
        <taxon>Dikarya</taxon>
        <taxon>Basidiomycota</taxon>
        <taxon>Agaricomycotina</taxon>
        <taxon>Agaricomycetes</taxon>
        <taxon>Russulales</taxon>
        <taxon>Russulaceae</taxon>
        <taxon>Lactarius</taxon>
    </lineage>
</organism>
<evidence type="ECO:0000313" key="2">
    <source>
        <dbReference type="Proteomes" id="UP001201163"/>
    </source>
</evidence>
<accession>A0AAD4LMC1</accession>
<reference evidence="1" key="1">
    <citation type="submission" date="2022-01" db="EMBL/GenBank/DDBJ databases">
        <title>Comparative genomics reveals a dynamic genome evolution in the ectomycorrhizal milk-cap (Lactarius) mushrooms.</title>
        <authorList>
            <consortium name="DOE Joint Genome Institute"/>
            <person name="Lebreton A."/>
            <person name="Tang N."/>
            <person name="Kuo A."/>
            <person name="LaButti K."/>
            <person name="Drula E."/>
            <person name="Barry K."/>
            <person name="Clum A."/>
            <person name="Lipzen A."/>
            <person name="Mousain D."/>
            <person name="Ng V."/>
            <person name="Wang R."/>
            <person name="Wang X."/>
            <person name="Dai Y."/>
            <person name="Henrissat B."/>
            <person name="Grigoriev I.V."/>
            <person name="Guerin-Laguette A."/>
            <person name="Yu F."/>
            <person name="Martin F.M."/>
        </authorList>
    </citation>
    <scope>NUCLEOTIDE SEQUENCE</scope>
    <source>
        <strain evidence="1">QP</strain>
    </source>
</reference>
<sequence>MAQNSQATPPTNSYKVVFEAAVKEYKEKTKQSLEGHTLLTQLEICDSPIAVVNIHEGQVNANANEWLKNNLTLIPVRQMFLPTKMIFAGVGVLLSAVKDLNEDQDALIGVFEQIGFFFRRLKVYTEVPPTPMMKETMVKIMVEVLNILAIATKESKRSRLISVQKIF</sequence>
<dbReference type="AlphaFoldDB" id="A0AAD4LMC1"/>
<dbReference type="Proteomes" id="UP001201163">
    <property type="component" value="Unassembled WGS sequence"/>
</dbReference>